<keyword evidence="3" id="KW-1185">Reference proteome</keyword>
<reference evidence="2" key="1">
    <citation type="submission" date="2021-03" db="EMBL/GenBank/DDBJ databases">
        <title>Draft genome sequence of rust myrtle Austropuccinia psidii MF-1, a brazilian biotype.</title>
        <authorList>
            <person name="Quecine M.C."/>
            <person name="Pachon D.M.R."/>
            <person name="Bonatelli M.L."/>
            <person name="Correr F.H."/>
            <person name="Franceschini L.M."/>
            <person name="Leite T.F."/>
            <person name="Margarido G.R.A."/>
            <person name="Almeida C.A."/>
            <person name="Ferrarezi J.A."/>
            <person name="Labate C.A."/>
        </authorList>
    </citation>
    <scope>NUCLEOTIDE SEQUENCE</scope>
    <source>
        <strain evidence="2">MF-1</strain>
    </source>
</reference>
<protein>
    <submittedName>
        <fullName evidence="2">Uncharacterized protein</fullName>
    </submittedName>
</protein>
<dbReference type="EMBL" id="AVOT02000516">
    <property type="protein sequence ID" value="MBW0463274.1"/>
    <property type="molecule type" value="Genomic_DNA"/>
</dbReference>
<dbReference type="AlphaFoldDB" id="A0A9Q3BDB2"/>
<accession>A0A9Q3BDB2</accession>
<feature type="region of interest" description="Disordered" evidence="1">
    <location>
        <begin position="48"/>
        <end position="74"/>
    </location>
</feature>
<evidence type="ECO:0000313" key="3">
    <source>
        <dbReference type="Proteomes" id="UP000765509"/>
    </source>
</evidence>
<proteinExistence type="predicted"/>
<organism evidence="2 3">
    <name type="scientific">Austropuccinia psidii MF-1</name>
    <dbReference type="NCBI Taxonomy" id="1389203"/>
    <lineage>
        <taxon>Eukaryota</taxon>
        <taxon>Fungi</taxon>
        <taxon>Dikarya</taxon>
        <taxon>Basidiomycota</taxon>
        <taxon>Pucciniomycotina</taxon>
        <taxon>Pucciniomycetes</taxon>
        <taxon>Pucciniales</taxon>
        <taxon>Sphaerophragmiaceae</taxon>
        <taxon>Austropuccinia</taxon>
    </lineage>
</organism>
<comment type="caution">
    <text evidence="2">The sequence shown here is derived from an EMBL/GenBank/DDBJ whole genome shotgun (WGS) entry which is preliminary data.</text>
</comment>
<name>A0A9Q3BDB2_9BASI</name>
<dbReference type="Proteomes" id="UP000765509">
    <property type="component" value="Unassembled WGS sequence"/>
</dbReference>
<evidence type="ECO:0000256" key="1">
    <source>
        <dbReference type="SAM" id="MobiDB-lite"/>
    </source>
</evidence>
<gene>
    <name evidence="2" type="ORF">O181_002989</name>
</gene>
<evidence type="ECO:0000313" key="2">
    <source>
        <dbReference type="EMBL" id="MBW0463274.1"/>
    </source>
</evidence>
<sequence length="137" mass="16224">MLGWQTGPPRGMELCSMGIIEYFFVKEKSKRFKNKVILRSKGSFEFKNKRISPDSKNLEDPHNDRRLSTIDEDRKDGEITEELQKWQILETQEPEQGPSLEIISNHLQDEQEKKKLSWYLEKAIKENKEWATSEPKK</sequence>